<evidence type="ECO:0000313" key="2">
    <source>
        <dbReference type="Proteomes" id="UP001215598"/>
    </source>
</evidence>
<dbReference type="Proteomes" id="UP001215598">
    <property type="component" value="Unassembled WGS sequence"/>
</dbReference>
<dbReference type="EMBL" id="JARKIB010000148">
    <property type="protein sequence ID" value="KAJ7731981.1"/>
    <property type="molecule type" value="Genomic_DNA"/>
</dbReference>
<accession>A0AAD7HZQ5</accession>
<gene>
    <name evidence="1" type="ORF">B0H16DRAFT_1696524</name>
</gene>
<keyword evidence="2" id="KW-1185">Reference proteome</keyword>
<reference evidence="1" key="1">
    <citation type="submission" date="2023-03" db="EMBL/GenBank/DDBJ databases">
        <title>Massive genome expansion in bonnet fungi (Mycena s.s.) driven by repeated elements and novel gene families across ecological guilds.</title>
        <authorList>
            <consortium name="Lawrence Berkeley National Laboratory"/>
            <person name="Harder C.B."/>
            <person name="Miyauchi S."/>
            <person name="Viragh M."/>
            <person name="Kuo A."/>
            <person name="Thoen E."/>
            <person name="Andreopoulos B."/>
            <person name="Lu D."/>
            <person name="Skrede I."/>
            <person name="Drula E."/>
            <person name="Henrissat B."/>
            <person name="Morin E."/>
            <person name="Kohler A."/>
            <person name="Barry K."/>
            <person name="LaButti K."/>
            <person name="Morin E."/>
            <person name="Salamov A."/>
            <person name="Lipzen A."/>
            <person name="Mereny Z."/>
            <person name="Hegedus B."/>
            <person name="Baldrian P."/>
            <person name="Stursova M."/>
            <person name="Weitz H."/>
            <person name="Taylor A."/>
            <person name="Grigoriev I.V."/>
            <person name="Nagy L.G."/>
            <person name="Martin F."/>
            <person name="Kauserud H."/>
        </authorList>
    </citation>
    <scope>NUCLEOTIDE SEQUENCE</scope>
    <source>
        <strain evidence="1">CBHHK182m</strain>
    </source>
</reference>
<protein>
    <submittedName>
        <fullName evidence="1">Uncharacterized protein</fullName>
    </submittedName>
</protein>
<sequence length="204" mass="21717">MKSLFDIASRLNAWVTAVGRDIRLTGEHGKDVPVRVDEGPALTERKLADGKLVDADQHPHSIPPPACHMPGRDYDRLPDPFAATVDVVAVQCGRFKVRNDDGGGTGPSLHFLFFGGGGGVGLAASVSVVAMVASESEVLSADGSSKRCEDREGGSLVEFGKNVAALRLEEYMPGPKHACELRLALISQQLGHARNLSILLIQCH</sequence>
<organism evidence="1 2">
    <name type="scientific">Mycena metata</name>
    <dbReference type="NCBI Taxonomy" id="1033252"/>
    <lineage>
        <taxon>Eukaryota</taxon>
        <taxon>Fungi</taxon>
        <taxon>Dikarya</taxon>
        <taxon>Basidiomycota</taxon>
        <taxon>Agaricomycotina</taxon>
        <taxon>Agaricomycetes</taxon>
        <taxon>Agaricomycetidae</taxon>
        <taxon>Agaricales</taxon>
        <taxon>Marasmiineae</taxon>
        <taxon>Mycenaceae</taxon>
        <taxon>Mycena</taxon>
    </lineage>
</organism>
<evidence type="ECO:0000313" key="1">
    <source>
        <dbReference type="EMBL" id="KAJ7731981.1"/>
    </source>
</evidence>
<name>A0AAD7HZQ5_9AGAR</name>
<comment type="caution">
    <text evidence="1">The sequence shown here is derived from an EMBL/GenBank/DDBJ whole genome shotgun (WGS) entry which is preliminary data.</text>
</comment>
<proteinExistence type="predicted"/>
<dbReference type="AlphaFoldDB" id="A0AAD7HZQ5"/>